<proteinExistence type="inferred from homology"/>
<dbReference type="InterPro" id="IPR036525">
    <property type="entry name" value="Tubulin/FtsZ_GTPase_sf"/>
</dbReference>
<feature type="non-terminal residue" evidence="5">
    <location>
        <position position="1"/>
    </location>
</feature>
<protein>
    <submittedName>
        <fullName evidence="5">Tubulin</fullName>
    </submittedName>
</protein>
<keyword evidence="4" id="KW-0342">GTP-binding</keyword>
<keyword evidence="6" id="KW-1185">Reference proteome</keyword>
<dbReference type="Proteomes" id="UP000237000">
    <property type="component" value="Unassembled WGS sequence"/>
</dbReference>
<sequence>VLELYNSILSTHSLLEHIDIAVLLDSEAIYDICRQLLDIELHTYTNLNRLVACPVISSLTTAFFRN</sequence>
<evidence type="ECO:0000256" key="1">
    <source>
        <dbReference type="ARBA" id="ARBA00009636"/>
    </source>
</evidence>
<dbReference type="STRING" id="63057.A0A2P5FTH6"/>
<accession>A0A2P5FTH6</accession>
<name>A0A2P5FTH6_TREOI</name>
<dbReference type="GO" id="GO:0007017">
    <property type="term" value="P:microtubule-based process"/>
    <property type="evidence" value="ECO:0007669"/>
    <property type="project" value="InterPro"/>
</dbReference>
<dbReference type="InParanoid" id="A0A2P5FTH6"/>
<evidence type="ECO:0000256" key="3">
    <source>
        <dbReference type="ARBA" id="ARBA00022741"/>
    </source>
</evidence>
<dbReference type="InterPro" id="IPR000217">
    <property type="entry name" value="Tubulin"/>
</dbReference>
<evidence type="ECO:0000313" key="6">
    <source>
        <dbReference type="Proteomes" id="UP000237000"/>
    </source>
</evidence>
<dbReference type="EMBL" id="JXTC01000010">
    <property type="protein sequence ID" value="POO01069.1"/>
    <property type="molecule type" value="Genomic_DNA"/>
</dbReference>
<keyword evidence="2" id="KW-0493">Microtubule</keyword>
<dbReference type="SUPFAM" id="SSF52490">
    <property type="entry name" value="Tubulin nucleotide-binding domain-like"/>
    <property type="match status" value="1"/>
</dbReference>
<dbReference type="OrthoDB" id="1662883at2759"/>
<dbReference type="PANTHER" id="PTHR11588">
    <property type="entry name" value="TUBULIN"/>
    <property type="match status" value="1"/>
</dbReference>
<reference evidence="6" key="1">
    <citation type="submission" date="2016-06" db="EMBL/GenBank/DDBJ databases">
        <title>Parallel loss of symbiosis genes in relatives of nitrogen-fixing non-legume Parasponia.</title>
        <authorList>
            <person name="Van Velzen R."/>
            <person name="Holmer R."/>
            <person name="Bu F."/>
            <person name="Rutten L."/>
            <person name="Van Zeijl A."/>
            <person name="Liu W."/>
            <person name="Santuari L."/>
            <person name="Cao Q."/>
            <person name="Sharma T."/>
            <person name="Shen D."/>
            <person name="Roswanjaya Y."/>
            <person name="Wardhani T."/>
            <person name="Kalhor M.S."/>
            <person name="Jansen J."/>
            <person name="Van den Hoogen J."/>
            <person name="Gungor B."/>
            <person name="Hartog M."/>
            <person name="Hontelez J."/>
            <person name="Verver J."/>
            <person name="Yang W.-C."/>
            <person name="Schijlen E."/>
            <person name="Repin R."/>
            <person name="Schilthuizen M."/>
            <person name="Schranz E."/>
            <person name="Heidstra R."/>
            <person name="Miyata K."/>
            <person name="Fedorova E."/>
            <person name="Kohlen W."/>
            <person name="Bisseling T."/>
            <person name="Smit S."/>
            <person name="Geurts R."/>
        </authorList>
    </citation>
    <scope>NUCLEOTIDE SEQUENCE [LARGE SCALE GENOMIC DNA]</scope>
    <source>
        <strain evidence="6">cv. RG33-2</strain>
    </source>
</reference>
<keyword evidence="3" id="KW-0547">Nucleotide-binding</keyword>
<evidence type="ECO:0000256" key="4">
    <source>
        <dbReference type="ARBA" id="ARBA00023134"/>
    </source>
</evidence>
<evidence type="ECO:0000313" key="5">
    <source>
        <dbReference type="EMBL" id="POO01069.1"/>
    </source>
</evidence>
<organism evidence="5 6">
    <name type="scientific">Trema orientale</name>
    <name type="common">Charcoal tree</name>
    <name type="synonym">Celtis orientalis</name>
    <dbReference type="NCBI Taxonomy" id="63057"/>
    <lineage>
        <taxon>Eukaryota</taxon>
        <taxon>Viridiplantae</taxon>
        <taxon>Streptophyta</taxon>
        <taxon>Embryophyta</taxon>
        <taxon>Tracheophyta</taxon>
        <taxon>Spermatophyta</taxon>
        <taxon>Magnoliopsida</taxon>
        <taxon>eudicotyledons</taxon>
        <taxon>Gunneridae</taxon>
        <taxon>Pentapetalae</taxon>
        <taxon>rosids</taxon>
        <taxon>fabids</taxon>
        <taxon>Rosales</taxon>
        <taxon>Cannabaceae</taxon>
        <taxon>Trema</taxon>
    </lineage>
</organism>
<dbReference type="AlphaFoldDB" id="A0A2P5FTH6"/>
<comment type="caution">
    <text evidence="5">The sequence shown here is derived from an EMBL/GenBank/DDBJ whole genome shotgun (WGS) entry which is preliminary data.</text>
</comment>
<dbReference type="GO" id="GO:0005525">
    <property type="term" value="F:GTP binding"/>
    <property type="evidence" value="ECO:0007669"/>
    <property type="project" value="UniProtKB-KW"/>
</dbReference>
<evidence type="ECO:0000256" key="2">
    <source>
        <dbReference type="ARBA" id="ARBA00022701"/>
    </source>
</evidence>
<dbReference type="Gene3D" id="3.40.50.1440">
    <property type="entry name" value="Tubulin/FtsZ, GTPase domain"/>
    <property type="match status" value="1"/>
</dbReference>
<gene>
    <name evidence="5" type="ORF">TorRG33x02_032520</name>
</gene>
<dbReference type="GO" id="GO:0005874">
    <property type="term" value="C:microtubule"/>
    <property type="evidence" value="ECO:0007669"/>
    <property type="project" value="UniProtKB-KW"/>
</dbReference>
<comment type="similarity">
    <text evidence="1">Belongs to the tubulin family.</text>
</comment>